<dbReference type="EMBL" id="CP045529">
    <property type="protein sequence ID" value="QFU97196.1"/>
    <property type="molecule type" value="Genomic_DNA"/>
</dbReference>
<evidence type="ECO:0000259" key="2">
    <source>
        <dbReference type="SMART" id="SM00867"/>
    </source>
</evidence>
<evidence type="ECO:0000313" key="4">
    <source>
        <dbReference type="Proteomes" id="UP000326702"/>
    </source>
</evidence>
<protein>
    <submittedName>
        <fullName evidence="3">UPF0312 protein</fullName>
    </submittedName>
</protein>
<proteinExistence type="inferred from homology"/>
<gene>
    <name evidence="3" type="ORF">KDY119_00690</name>
</gene>
<reference evidence="3 4" key="1">
    <citation type="submission" date="2019-10" db="EMBL/GenBank/DDBJ databases">
        <title>Genome sequence of Luteimicrobium xylanilyticum HY-24.</title>
        <authorList>
            <person name="Kim D.Y."/>
            <person name="Park H.-Y."/>
        </authorList>
    </citation>
    <scope>NUCLEOTIDE SEQUENCE [LARGE SCALE GENOMIC DNA]</scope>
    <source>
        <strain evidence="3 4">HY-24</strain>
    </source>
</reference>
<dbReference type="PANTHER" id="PTHR34406">
    <property type="entry name" value="PROTEIN YCEI"/>
    <property type="match status" value="1"/>
</dbReference>
<keyword evidence="4" id="KW-1185">Reference proteome</keyword>
<accession>A0A5P9Q7E4</accession>
<dbReference type="OrthoDB" id="9811006at2"/>
<dbReference type="Gene3D" id="2.40.128.110">
    <property type="entry name" value="Lipid/polyisoprenoid-binding, YceI-like"/>
    <property type="match status" value="1"/>
</dbReference>
<comment type="similarity">
    <text evidence="1">Belongs to the UPF0312 family.</text>
</comment>
<dbReference type="Pfam" id="PF04264">
    <property type="entry name" value="YceI"/>
    <property type="match status" value="1"/>
</dbReference>
<sequence length="185" mass="19411">MTATALPTGVVPGTYEIDPSHSSAAFTVRHAGISKVRGTVAITSGTIAIGDSIEASTVTAELDARTVTTGDANRDGHLQSADFFTVEKFPTWTFTSTSVSGSSDEFVVTGDLTINGVTKSVELETEFTGAAVDAFGNERAAFEAKTEISRKEFDITWNAALEAGGVLVSDKVKIELDLSAIVKKD</sequence>
<dbReference type="KEGG" id="lxl:KDY119_00690"/>
<name>A0A5P9Q7E4_9MICO</name>
<dbReference type="InterPro" id="IPR007372">
    <property type="entry name" value="Lipid/polyisoprenoid-bd_YceI"/>
</dbReference>
<evidence type="ECO:0000256" key="1">
    <source>
        <dbReference type="ARBA" id="ARBA00008812"/>
    </source>
</evidence>
<dbReference type="SMART" id="SM00867">
    <property type="entry name" value="YceI"/>
    <property type="match status" value="1"/>
</dbReference>
<organism evidence="3 4">
    <name type="scientific">Luteimicrobium xylanilyticum</name>
    <dbReference type="NCBI Taxonomy" id="1133546"/>
    <lineage>
        <taxon>Bacteria</taxon>
        <taxon>Bacillati</taxon>
        <taxon>Actinomycetota</taxon>
        <taxon>Actinomycetes</taxon>
        <taxon>Micrococcales</taxon>
        <taxon>Luteimicrobium</taxon>
    </lineage>
</organism>
<evidence type="ECO:0000313" key="3">
    <source>
        <dbReference type="EMBL" id="QFU97196.1"/>
    </source>
</evidence>
<feature type="domain" description="Lipid/polyisoprenoid-binding YceI-like" evidence="2">
    <location>
        <begin position="14"/>
        <end position="181"/>
    </location>
</feature>
<dbReference type="Proteomes" id="UP000326702">
    <property type="component" value="Chromosome"/>
</dbReference>
<dbReference type="AlphaFoldDB" id="A0A5P9Q7E4"/>
<dbReference type="SUPFAM" id="SSF101874">
    <property type="entry name" value="YceI-like"/>
    <property type="match status" value="1"/>
</dbReference>
<dbReference type="RefSeq" id="WP_036953460.1">
    <property type="nucleotide sequence ID" value="NZ_BAABIH010000001.1"/>
</dbReference>
<dbReference type="PANTHER" id="PTHR34406:SF1">
    <property type="entry name" value="PROTEIN YCEI"/>
    <property type="match status" value="1"/>
</dbReference>
<dbReference type="InterPro" id="IPR036761">
    <property type="entry name" value="TTHA0802/YceI-like_sf"/>
</dbReference>